<evidence type="ECO:0000313" key="3">
    <source>
        <dbReference type="Proteomes" id="UP000297595"/>
    </source>
</evidence>
<accession>A0A8H2DTG4</accession>
<dbReference type="GO" id="GO:0008081">
    <property type="term" value="F:phosphoric diester hydrolase activity"/>
    <property type="evidence" value="ECO:0007669"/>
    <property type="project" value="InterPro"/>
</dbReference>
<dbReference type="PANTHER" id="PTHR13593:SF143">
    <property type="entry name" value="PHOSPHATIDYLINOSITOL-SPECIFIC PHOSPHOLIPASE C X DOMAIN-CONTAINING PROTEIN"/>
    <property type="match status" value="1"/>
</dbReference>
<comment type="caution">
    <text evidence="2">The sequence shown here is derived from an EMBL/GenBank/DDBJ whole genome shotgun (WGS) entry which is preliminary data.</text>
</comment>
<evidence type="ECO:0000256" key="1">
    <source>
        <dbReference type="SAM" id="MobiDB-lite"/>
    </source>
</evidence>
<gene>
    <name evidence="2" type="ORF">EYR41_010417</name>
</gene>
<dbReference type="SUPFAM" id="SSF51695">
    <property type="entry name" value="PLC-like phosphodiesterases"/>
    <property type="match status" value="1"/>
</dbReference>
<sequence length="588" mass="66576">MTRSDDMHHMHQVPSSKRGHGGEVLDKRKTFLLRRRRGFLNVVNGTPYDWIVTSTTQHKMKSWDTQWQPNGKYLRIPKKGGSSRIYIEWGSGSHPGGDVGIHMEGTDYRFMLHAWSNRGFYIWAEFQTFSVQGYSQGANDQTGLNVNWIHDGDVAFILSGENPGNFFPSNGPIAWMQASLGLIGNRPLRKLCIPGSHDSGMAIKNGSGTIGATSDNSLTQWQNIHGQLVAGARYFDVRPCIGKGNNGNSNEMMCGHYSNTNNSTIKWQGVSGEYIQDVINSVNRFLVDEGNRELVIINLSHAYNTNHEWYRDFTPEEWERVLDMFTNPETGLKNLWKMPKGVPGRDPATAIIWDTPLKDFITGGPAVVIISEDFRITSDSRFSGQGIFNRSQYDVRNEYSNSDKNDHIMRDQFTKMLKHGFTTDRLFLLSWTYSLQGAGNLIQNLRKKADDVNRSLYTTLPPKCNPQTFPNIIYVDSFGGWRKGERDNGHNSDQGHYSWQGRNMASLAMAINWITSWNDGPGADNTGNTLQAQWDSLRNEMKNVENSMGTFGGSTNQPEYVQLVQSKQNLQSRMDEIRAQERSHYGIE</sequence>
<feature type="region of interest" description="Disordered" evidence="1">
    <location>
        <begin position="1"/>
        <end position="22"/>
    </location>
</feature>
<dbReference type="Proteomes" id="UP000297595">
    <property type="component" value="Unassembled WGS sequence"/>
</dbReference>
<evidence type="ECO:0000313" key="2">
    <source>
        <dbReference type="EMBL" id="TGJ64356.1"/>
    </source>
</evidence>
<reference evidence="2 3" key="1">
    <citation type="submission" date="2019-03" db="EMBL/GenBank/DDBJ databases">
        <title>Nematode-trapping fungi genome.</title>
        <authorList>
            <person name="Vidal-Diez De Ulzurrun G."/>
        </authorList>
    </citation>
    <scope>NUCLEOTIDE SEQUENCE [LARGE SCALE GENOMIC DNA]</scope>
    <source>
        <strain evidence="2 3">TWF154</strain>
    </source>
</reference>
<dbReference type="PANTHER" id="PTHR13593">
    <property type="match status" value="1"/>
</dbReference>
<proteinExistence type="predicted"/>
<organism evidence="2 3">
    <name type="scientific">Orbilia oligospora</name>
    <name type="common">Nematode-trapping fungus</name>
    <name type="synonym">Arthrobotrys oligospora</name>
    <dbReference type="NCBI Taxonomy" id="2813651"/>
    <lineage>
        <taxon>Eukaryota</taxon>
        <taxon>Fungi</taxon>
        <taxon>Dikarya</taxon>
        <taxon>Ascomycota</taxon>
        <taxon>Pezizomycotina</taxon>
        <taxon>Orbiliomycetes</taxon>
        <taxon>Orbiliales</taxon>
        <taxon>Orbiliaceae</taxon>
        <taxon>Orbilia</taxon>
    </lineage>
</organism>
<dbReference type="InterPro" id="IPR051057">
    <property type="entry name" value="PI-PLC_domain"/>
</dbReference>
<dbReference type="EMBL" id="SOZJ01000007">
    <property type="protein sequence ID" value="TGJ64356.1"/>
    <property type="molecule type" value="Genomic_DNA"/>
</dbReference>
<dbReference type="Gene3D" id="3.20.20.190">
    <property type="entry name" value="Phosphatidylinositol (PI) phosphodiesterase"/>
    <property type="match status" value="1"/>
</dbReference>
<dbReference type="PROSITE" id="PS50007">
    <property type="entry name" value="PIPLC_X_DOMAIN"/>
    <property type="match status" value="1"/>
</dbReference>
<name>A0A8H2DTG4_ORBOL</name>
<dbReference type="GO" id="GO:0006629">
    <property type="term" value="P:lipid metabolic process"/>
    <property type="evidence" value="ECO:0007669"/>
    <property type="project" value="InterPro"/>
</dbReference>
<dbReference type="InterPro" id="IPR017946">
    <property type="entry name" value="PLC-like_Pdiesterase_TIM-brl"/>
</dbReference>
<evidence type="ECO:0008006" key="4">
    <source>
        <dbReference type="Google" id="ProtNLM"/>
    </source>
</evidence>
<dbReference type="AlphaFoldDB" id="A0A8H2DTG4"/>
<protein>
    <recommendedName>
        <fullName evidence="4">Phosphatidylinositol-specific phospholipase C X domain-containing protein</fullName>
    </recommendedName>
</protein>